<proteinExistence type="predicted"/>
<comment type="caution">
    <text evidence="1">The sequence shown here is derived from an EMBL/GenBank/DDBJ whole genome shotgun (WGS) entry which is preliminary data.</text>
</comment>
<keyword evidence="2" id="KW-1185">Reference proteome</keyword>
<name>A0A5N5SLE5_9CRUS</name>
<evidence type="ECO:0000313" key="2">
    <source>
        <dbReference type="Proteomes" id="UP000326759"/>
    </source>
</evidence>
<evidence type="ECO:0000313" key="1">
    <source>
        <dbReference type="EMBL" id="KAB7494777.1"/>
    </source>
</evidence>
<protein>
    <submittedName>
        <fullName evidence="1">Uncharacterized protein</fullName>
    </submittedName>
</protein>
<accession>A0A5N5SLE5</accession>
<gene>
    <name evidence="1" type="ORF">Anas_12141</name>
</gene>
<dbReference type="OrthoDB" id="10356153at2759"/>
<dbReference type="EMBL" id="SEYY01023577">
    <property type="protein sequence ID" value="KAB7494777.1"/>
    <property type="molecule type" value="Genomic_DNA"/>
</dbReference>
<dbReference type="Proteomes" id="UP000326759">
    <property type="component" value="Unassembled WGS sequence"/>
</dbReference>
<reference evidence="1 2" key="1">
    <citation type="journal article" date="2019" name="PLoS Biol.">
        <title>Sex chromosomes control vertical transmission of feminizing Wolbachia symbionts in an isopod.</title>
        <authorList>
            <person name="Becking T."/>
            <person name="Chebbi M.A."/>
            <person name="Giraud I."/>
            <person name="Moumen B."/>
            <person name="Laverre T."/>
            <person name="Caubet Y."/>
            <person name="Peccoud J."/>
            <person name="Gilbert C."/>
            <person name="Cordaux R."/>
        </authorList>
    </citation>
    <scope>NUCLEOTIDE SEQUENCE [LARGE SCALE GENOMIC DNA]</scope>
    <source>
        <strain evidence="1">ANa2</strain>
        <tissue evidence="1">Whole body excluding digestive tract and cuticle</tissue>
    </source>
</reference>
<dbReference type="AlphaFoldDB" id="A0A5N5SLE5"/>
<sequence>MSSDENYFPFKAKLVQNTRIIIVSGRNPEDGQLRLFRSAAERHLSPVMLRIKNETYQIREIQKYLNSVSFKDNEISVITPSSNYFATNDPSNLAFNVAKVALVREGSVVMGFPMVKNLSSFSTPFDDSISEVKEKLSELSNPAKNDFHPAPVDLDEWKLSIKILSKYKRLLVKQQQYQLKYASVYDERYCGTYFHFF</sequence>
<organism evidence="1 2">
    <name type="scientific">Armadillidium nasatum</name>
    <dbReference type="NCBI Taxonomy" id="96803"/>
    <lineage>
        <taxon>Eukaryota</taxon>
        <taxon>Metazoa</taxon>
        <taxon>Ecdysozoa</taxon>
        <taxon>Arthropoda</taxon>
        <taxon>Crustacea</taxon>
        <taxon>Multicrustacea</taxon>
        <taxon>Malacostraca</taxon>
        <taxon>Eumalacostraca</taxon>
        <taxon>Peracarida</taxon>
        <taxon>Isopoda</taxon>
        <taxon>Oniscidea</taxon>
        <taxon>Crinocheta</taxon>
        <taxon>Armadillidiidae</taxon>
        <taxon>Armadillidium</taxon>
    </lineage>
</organism>